<evidence type="ECO:0000313" key="3">
    <source>
        <dbReference type="Proteomes" id="UP001214250"/>
    </source>
</evidence>
<gene>
    <name evidence="2" type="ORF">PQO03_03940</name>
</gene>
<keyword evidence="1" id="KW-0812">Transmembrane</keyword>
<proteinExistence type="predicted"/>
<protein>
    <submittedName>
        <fullName evidence="2">Uncharacterized protein</fullName>
    </submittedName>
</protein>
<sequence length="171" mass="20305">MKKHLLKALIAPVFFYILYVNLKAFVFNYEARQSYLNKKINKSNKELEDLKTALSTLKKDKKLKLYQELNKNLSELKKYDEVQKDEKRKEINIYQLFQEYQLSLYSEKLVKNKSLNKDLKKLTQFTLSGDYHKLIKMLRACAGSQFIPVNFSLKAEENASTKYTISIWKQE</sequence>
<organism evidence="2 3">
    <name type="scientific">Lentisphaera profundi</name>
    <dbReference type="NCBI Taxonomy" id="1658616"/>
    <lineage>
        <taxon>Bacteria</taxon>
        <taxon>Pseudomonadati</taxon>
        <taxon>Lentisphaerota</taxon>
        <taxon>Lentisphaeria</taxon>
        <taxon>Lentisphaerales</taxon>
        <taxon>Lentisphaeraceae</taxon>
        <taxon>Lentisphaera</taxon>
    </lineage>
</organism>
<keyword evidence="3" id="KW-1185">Reference proteome</keyword>
<name>A0ABY7VW41_9BACT</name>
<dbReference type="RefSeq" id="WP_274151292.1">
    <property type="nucleotide sequence ID" value="NZ_CP117811.1"/>
</dbReference>
<reference evidence="2 3" key="1">
    <citation type="submission" date="2023-02" db="EMBL/GenBank/DDBJ databases">
        <title>Genome sequence of Lentisphaera profundi SAORIC-696.</title>
        <authorList>
            <person name="Kim e."/>
            <person name="Cho J.-C."/>
            <person name="Choi A."/>
            <person name="Kang I."/>
        </authorList>
    </citation>
    <scope>NUCLEOTIDE SEQUENCE [LARGE SCALE GENOMIC DNA]</scope>
    <source>
        <strain evidence="2 3">SAORIC-696</strain>
    </source>
</reference>
<feature type="transmembrane region" description="Helical" evidence="1">
    <location>
        <begin position="6"/>
        <end position="29"/>
    </location>
</feature>
<evidence type="ECO:0000313" key="2">
    <source>
        <dbReference type="EMBL" id="WDE97107.1"/>
    </source>
</evidence>
<accession>A0ABY7VW41</accession>
<keyword evidence="1" id="KW-1133">Transmembrane helix</keyword>
<evidence type="ECO:0000256" key="1">
    <source>
        <dbReference type="SAM" id="Phobius"/>
    </source>
</evidence>
<dbReference type="Proteomes" id="UP001214250">
    <property type="component" value="Chromosome 1"/>
</dbReference>
<dbReference type="EMBL" id="CP117811">
    <property type="protein sequence ID" value="WDE97107.1"/>
    <property type="molecule type" value="Genomic_DNA"/>
</dbReference>
<keyword evidence="1" id="KW-0472">Membrane</keyword>